<keyword evidence="1" id="KW-1133">Transmembrane helix</keyword>
<evidence type="ECO:0000313" key="3">
    <source>
        <dbReference type="Proteomes" id="UP000009872"/>
    </source>
</evidence>
<dbReference type="RefSeq" id="WP_009131029.1">
    <property type="nucleotide sequence ID" value="NZ_JH992943.1"/>
</dbReference>
<keyword evidence="1" id="KW-0472">Membrane</keyword>
<organism evidence="2 3">
    <name type="scientific">Bacteroides oleiciplenus YIT 12058</name>
    <dbReference type="NCBI Taxonomy" id="742727"/>
    <lineage>
        <taxon>Bacteria</taxon>
        <taxon>Pseudomonadati</taxon>
        <taxon>Bacteroidota</taxon>
        <taxon>Bacteroidia</taxon>
        <taxon>Bacteroidales</taxon>
        <taxon>Bacteroidaceae</taxon>
        <taxon>Bacteroides</taxon>
    </lineage>
</organism>
<evidence type="ECO:0000256" key="1">
    <source>
        <dbReference type="SAM" id="Phobius"/>
    </source>
</evidence>
<keyword evidence="3" id="KW-1185">Reference proteome</keyword>
<comment type="caution">
    <text evidence="2">The sequence shown here is derived from an EMBL/GenBank/DDBJ whole genome shotgun (WGS) entry which is preliminary data.</text>
</comment>
<sequence length="60" mass="6889">MKKKSLLNKTLTQFIICTAIILLLATPLFYLLTKHYYAEDMIDIIEATQQGHPLPELEVV</sequence>
<dbReference type="AlphaFoldDB" id="K9DW20"/>
<reference evidence="2 3" key="1">
    <citation type="submission" date="2012-09" db="EMBL/GenBank/DDBJ databases">
        <title>The Genome Sequence of Bacteroides oleiciplenus YIT 12058.</title>
        <authorList>
            <consortium name="The Broad Institute Genome Sequencing Platform"/>
            <person name="Earl A."/>
            <person name="Ward D."/>
            <person name="Feldgarden M."/>
            <person name="Gevers D."/>
            <person name="Morotomi M."/>
            <person name="Walker B."/>
            <person name="Young S.K."/>
            <person name="Zeng Q."/>
            <person name="Gargeya S."/>
            <person name="Fitzgerald M."/>
            <person name="Haas B."/>
            <person name="Abouelleil A."/>
            <person name="Alvarado L."/>
            <person name="Arachchi H.M."/>
            <person name="Berlin A.M."/>
            <person name="Chapman S.B."/>
            <person name="Goldberg J."/>
            <person name="Griggs A."/>
            <person name="Gujja S."/>
            <person name="Hansen M."/>
            <person name="Howarth C."/>
            <person name="Imamovic A."/>
            <person name="Larimer J."/>
            <person name="McCowen C."/>
            <person name="Montmayeur A."/>
            <person name="Murphy C."/>
            <person name="Neiman D."/>
            <person name="Pearson M."/>
            <person name="Priest M."/>
            <person name="Roberts A."/>
            <person name="Saif S."/>
            <person name="Shea T."/>
            <person name="Sisk P."/>
            <person name="Sykes S."/>
            <person name="Wortman J."/>
            <person name="Nusbaum C."/>
            <person name="Birren B."/>
        </authorList>
    </citation>
    <scope>NUCLEOTIDE SEQUENCE [LARGE SCALE GENOMIC DNA]</scope>
    <source>
        <strain evidence="2 3">YIT 12058</strain>
    </source>
</reference>
<feature type="transmembrane region" description="Helical" evidence="1">
    <location>
        <begin position="12"/>
        <end position="32"/>
    </location>
</feature>
<keyword evidence="1" id="KW-0812">Transmembrane</keyword>
<dbReference type="STRING" id="742727.HMPREF9447_03499"/>
<dbReference type="HOGENOM" id="CLU_2931679_0_0_10"/>
<dbReference type="EMBL" id="ADLF01000015">
    <property type="protein sequence ID" value="EKU89174.1"/>
    <property type="molecule type" value="Genomic_DNA"/>
</dbReference>
<dbReference type="Proteomes" id="UP000009872">
    <property type="component" value="Unassembled WGS sequence"/>
</dbReference>
<name>K9DW20_9BACE</name>
<evidence type="ECO:0000313" key="2">
    <source>
        <dbReference type="EMBL" id="EKU89174.1"/>
    </source>
</evidence>
<proteinExistence type="predicted"/>
<gene>
    <name evidence="2" type="ORF">HMPREF9447_03499</name>
</gene>
<dbReference type="PATRIC" id="fig|742727.4.peg.3572"/>
<protein>
    <submittedName>
        <fullName evidence="2">Uncharacterized protein</fullName>
    </submittedName>
</protein>
<accession>K9DW20</accession>